<dbReference type="OMA" id="LAMTTVY"/>
<sequence length="582" mass="65864">MAALLGILLVAFLAAAVPFALRLLHSFLWVPRRLERRFRRQGIRGPPRRPLSGNAAGYRDLLAAAQSAPLASFHHAVVARVAPHYREWPERYGRPFVFWLGPRPRLVVSDPEVVKAVLTDPTGTFDKAGSGGGNPLARQLFGEGLVGLTGEKWARHRRVIAPAFNMERIKGWISEITAITSSMLDKWEVQDEARAEFEIDVHKEFHTLIADVISSVAFGSSYEEGKRVFELQEEQLKLAILAMTTVYIPGFRFVPTKKNRRRHMLNQEVRNSLRKLIEINGRKCEDSNNLLGMMLSASKLGSEFRMGIEEIIDECKTFYFTGKETTANLLTWATLLLALHQEWQNKARDEVLQACGKSEHPNAENLSNLKIVNMVLKETLRLYPPAMFLNRMVNRDVKLGKLDIPAGTQLHFPILDIHHDVNIWGTNADEFDPSRFAEGKSYHLGAYFPFGIGPTICVGQNLTMVEEKVALAMILQRFALVVSRPMFMRQCMESHSNPSTVLKFLPIRFETSMDLCVDFWVFADVSSSSELSIKSGICWSHGSIFHVQTTLNTCRNVQKIKWFAIVNIPVLSFLFLDIHCIC</sequence>
<keyword evidence="7 12" id="KW-0560">Oxidoreductase</keyword>
<dbReference type="InterPro" id="IPR050665">
    <property type="entry name" value="Cytochrome_P450_Monooxygen"/>
</dbReference>
<dbReference type="InterPro" id="IPR036396">
    <property type="entry name" value="Cyt_P450_sf"/>
</dbReference>
<dbReference type="eggNOG" id="KOG0157">
    <property type="taxonomic scope" value="Eukaryota"/>
</dbReference>
<evidence type="ECO:0000256" key="8">
    <source>
        <dbReference type="ARBA" id="ARBA00023004"/>
    </source>
</evidence>
<keyword evidence="5 11" id="KW-0479">Metal-binding</keyword>
<dbReference type="GO" id="GO:0020037">
    <property type="term" value="F:heme binding"/>
    <property type="evidence" value="ECO:0007669"/>
    <property type="project" value="InterPro"/>
</dbReference>
<dbReference type="GO" id="GO:0005506">
    <property type="term" value="F:iron ion binding"/>
    <property type="evidence" value="ECO:0007669"/>
    <property type="project" value="InterPro"/>
</dbReference>
<dbReference type="PRINTS" id="PR00463">
    <property type="entry name" value="EP450I"/>
</dbReference>
<evidence type="ECO:0000256" key="7">
    <source>
        <dbReference type="ARBA" id="ARBA00023002"/>
    </source>
</evidence>
<dbReference type="InterPro" id="IPR002401">
    <property type="entry name" value="Cyt_P450_E_grp-I"/>
</dbReference>
<evidence type="ECO:0000256" key="10">
    <source>
        <dbReference type="ARBA" id="ARBA00023136"/>
    </source>
</evidence>
<proteinExistence type="inferred from homology"/>
<evidence type="ECO:0008006" key="15">
    <source>
        <dbReference type="Google" id="ProtNLM"/>
    </source>
</evidence>
<dbReference type="Pfam" id="PF00067">
    <property type="entry name" value="p450"/>
    <property type="match status" value="1"/>
</dbReference>
<dbReference type="GO" id="GO:0006629">
    <property type="term" value="P:lipid metabolic process"/>
    <property type="evidence" value="ECO:0007669"/>
    <property type="project" value="UniProtKB-ARBA"/>
</dbReference>
<dbReference type="GO" id="GO:0004497">
    <property type="term" value="F:monooxygenase activity"/>
    <property type="evidence" value="ECO:0007669"/>
    <property type="project" value="UniProtKB-KW"/>
</dbReference>
<evidence type="ECO:0000256" key="6">
    <source>
        <dbReference type="ARBA" id="ARBA00022989"/>
    </source>
</evidence>
<dbReference type="AlphaFoldDB" id="A0A0E0PMB9"/>
<comment type="subcellular location">
    <subcellularLocation>
        <location evidence="1">Membrane</location>
    </subcellularLocation>
</comment>
<dbReference type="InterPro" id="IPR001128">
    <property type="entry name" value="Cyt_P450"/>
</dbReference>
<organism evidence="13 14">
    <name type="scientific">Oryza rufipogon</name>
    <name type="common">Brownbeard rice</name>
    <name type="synonym">Asian wild rice</name>
    <dbReference type="NCBI Taxonomy" id="4529"/>
    <lineage>
        <taxon>Eukaryota</taxon>
        <taxon>Viridiplantae</taxon>
        <taxon>Streptophyta</taxon>
        <taxon>Embryophyta</taxon>
        <taxon>Tracheophyta</taxon>
        <taxon>Spermatophyta</taxon>
        <taxon>Magnoliopsida</taxon>
        <taxon>Liliopsida</taxon>
        <taxon>Poales</taxon>
        <taxon>Poaceae</taxon>
        <taxon>BOP clade</taxon>
        <taxon>Oryzoideae</taxon>
        <taxon>Oryzeae</taxon>
        <taxon>Oryzinae</taxon>
        <taxon>Oryza</taxon>
    </lineage>
</organism>
<keyword evidence="14" id="KW-1185">Reference proteome</keyword>
<dbReference type="SUPFAM" id="SSF48264">
    <property type="entry name" value="Cytochrome P450"/>
    <property type="match status" value="1"/>
</dbReference>
<evidence type="ECO:0000256" key="5">
    <source>
        <dbReference type="ARBA" id="ARBA00022723"/>
    </source>
</evidence>
<dbReference type="EnsemblPlants" id="ORUFI05G17180.1">
    <property type="protein sequence ID" value="ORUFI05G17180.1"/>
    <property type="gene ID" value="ORUFI05G17180"/>
</dbReference>
<dbReference type="Gramene" id="ORUFI05G17180.1">
    <property type="protein sequence ID" value="ORUFI05G17180.1"/>
    <property type="gene ID" value="ORUFI05G17180"/>
</dbReference>
<dbReference type="HOGENOM" id="CLU_001570_5_0_1"/>
<evidence type="ECO:0000256" key="11">
    <source>
        <dbReference type="PIRSR" id="PIRSR602401-1"/>
    </source>
</evidence>
<keyword evidence="3 11" id="KW-0349">Heme</keyword>
<name>A0A0E0PMB9_ORYRU</name>
<evidence type="ECO:0000256" key="12">
    <source>
        <dbReference type="RuleBase" id="RU000461"/>
    </source>
</evidence>
<evidence type="ECO:0000256" key="2">
    <source>
        <dbReference type="ARBA" id="ARBA00010617"/>
    </source>
</evidence>
<evidence type="ECO:0000256" key="9">
    <source>
        <dbReference type="ARBA" id="ARBA00023033"/>
    </source>
</evidence>
<comment type="similarity">
    <text evidence="2 12">Belongs to the cytochrome P450 family.</text>
</comment>
<keyword evidence="10" id="KW-0472">Membrane</keyword>
<reference evidence="14" key="1">
    <citation type="submission" date="2013-06" db="EMBL/GenBank/DDBJ databases">
        <authorList>
            <person name="Zhao Q."/>
        </authorList>
    </citation>
    <scope>NUCLEOTIDE SEQUENCE</scope>
    <source>
        <strain evidence="14">cv. W1943</strain>
    </source>
</reference>
<feature type="binding site" description="axial binding residue" evidence="11">
    <location>
        <position position="457"/>
    </location>
    <ligand>
        <name>heme</name>
        <dbReference type="ChEBI" id="CHEBI:30413"/>
    </ligand>
    <ligandPart>
        <name>Fe</name>
        <dbReference type="ChEBI" id="CHEBI:18248"/>
    </ligandPart>
</feature>
<evidence type="ECO:0000256" key="3">
    <source>
        <dbReference type="ARBA" id="ARBA00022617"/>
    </source>
</evidence>
<evidence type="ECO:0000313" key="13">
    <source>
        <dbReference type="EnsemblPlants" id="ORUFI05G17180.1"/>
    </source>
</evidence>
<protein>
    <recommendedName>
        <fullName evidence="15">Cytochrome P450</fullName>
    </recommendedName>
</protein>
<evidence type="ECO:0000313" key="14">
    <source>
        <dbReference type="Proteomes" id="UP000008022"/>
    </source>
</evidence>
<dbReference type="PANTHER" id="PTHR24282">
    <property type="entry name" value="CYTOCHROME P450 FAMILY MEMBER"/>
    <property type="match status" value="1"/>
</dbReference>
<dbReference type="Proteomes" id="UP000008022">
    <property type="component" value="Unassembled WGS sequence"/>
</dbReference>
<keyword evidence="8 11" id="KW-0408">Iron</keyword>
<reference evidence="13" key="2">
    <citation type="submission" date="2015-06" db="UniProtKB">
        <authorList>
            <consortium name="EnsemblPlants"/>
        </authorList>
    </citation>
    <scope>IDENTIFICATION</scope>
</reference>
<keyword evidence="6" id="KW-1133">Transmembrane helix</keyword>
<accession>A0A0E0PMB9</accession>
<keyword evidence="4" id="KW-0812">Transmembrane</keyword>
<evidence type="ECO:0000256" key="1">
    <source>
        <dbReference type="ARBA" id="ARBA00004370"/>
    </source>
</evidence>
<dbReference type="GO" id="GO:0016705">
    <property type="term" value="F:oxidoreductase activity, acting on paired donors, with incorporation or reduction of molecular oxygen"/>
    <property type="evidence" value="ECO:0007669"/>
    <property type="project" value="InterPro"/>
</dbReference>
<evidence type="ECO:0000256" key="4">
    <source>
        <dbReference type="ARBA" id="ARBA00022692"/>
    </source>
</evidence>
<dbReference type="STRING" id="4529.A0A0E0PMB9"/>
<keyword evidence="9 12" id="KW-0503">Monooxygenase</keyword>
<dbReference type="PRINTS" id="PR00385">
    <property type="entry name" value="P450"/>
</dbReference>
<comment type="cofactor">
    <cofactor evidence="11">
        <name>heme</name>
        <dbReference type="ChEBI" id="CHEBI:30413"/>
    </cofactor>
</comment>
<dbReference type="InterPro" id="IPR017972">
    <property type="entry name" value="Cyt_P450_CS"/>
</dbReference>
<dbReference type="PROSITE" id="PS00086">
    <property type="entry name" value="CYTOCHROME_P450"/>
    <property type="match status" value="1"/>
</dbReference>
<dbReference type="GO" id="GO:0016020">
    <property type="term" value="C:membrane"/>
    <property type="evidence" value="ECO:0007669"/>
    <property type="project" value="UniProtKB-SubCell"/>
</dbReference>
<dbReference type="Gene3D" id="1.10.630.10">
    <property type="entry name" value="Cytochrome P450"/>
    <property type="match status" value="1"/>
</dbReference>
<dbReference type="PANTHER" id="PTHR24282:SF211">
    <property type="entry name" value="CYTOCHROME P450-RELATED"/>
    <property type="match status" value="1"/>
</dbReference>